<protein>
    <submittedName>
        <fullName evidence="2">Uncharacterized protein</fullName>
    </submittedName>
</protein>
<keyword evidence="3" id="KW-1185">Reference proteome</keyword>
<organism evidence="2 3">
    <name type="scientific">Prorocentrum cordatum</name>
    <dbReference type="NCBI Taxonomy" id="2364126"/>
    <lineage>
        <taxon>Eukaryota</taxon>
        <taxon>Sar</taxon>
        <taxon>Alveolata</taxon>
        <taxon>Dinophyceae</taxon>
        <taxon>Prorocentrales</taxon>
        <taxon>Prorocentraceae</taxon>
        <taxon>Prorocentrum</taxon>
    </lineage>
</organism>
<feature type="compositionally biased region" description="Acidic residues" evidence="1">
    <location>
        <begin position="50"/>
        <end position="64"/>
    </location>
</feature>
<feature type="region of interest" description="Disordered" evidence="1">
    <location>
        <begin position="1"/>
        <end position="105"/>
    </location>
</feature>
<dbReference type="EMBL" id="CAUYUJ010014824">
    <property type="protein sequence ID" value="CAK0846456.1"/>
    <property type="molecule type" value="Genomic_DNA"/>
</dbReference>
<reference evidence="2" key="1">
    <citation type="submission" date="2023-10" db="EMBL/GenBank/DDBJ databases">
        <authorList>
            <person name="Chen Y."/>
            <person name="Shah S."/>
            <person name="Dougan E. K."/>
            <person name="Thang M."/>
            <person name="Chan C."/>
        </authorList>
    </citation>
    <scope>NUCLEOTIDE SEQUENCE [LARGE SCALE GENOMIC DNA]</scope>
</reference>
<proteinExistence type="predicted"/>
<evidence type="ECO:0000313" key="2">
    <source>
        <dbReference type="EMBL" id="CAK0846456.1"/>
    </source>
</evidence>
<comment type="caution">
    <text evidence="2">The sequence shown here is derived from an EMBL/GenBank/DDBJ whole genome shotgun (WGS) entry which is preliminary data.</text>
</comment>
<sequence length="125" mass="14197">MDNSSKLRSQLCKTSNPRAKPGVNAWRLRSISSGGRRRVRARGRRRVEKDDAEEEEEEEEEEEDNAHRPHLHITCREQLEAVHASRSGARAFRRPARISSGVPRRRPLVGELSCSSLRPSSSLCI</sequence>
<dbReference type="Proteomes" id="UP001189429">
    <property type="component" value="Unassembled WGS sequence"/>
</dbReference>
<feature type="compositionally biased region" description="Basic residues" evidence="1">
    <location>
        <begin position="35"/>
        <end position="46"/>
    </location>
</feature>
<accession>A0ABN9TKH8</accession>
<evidence type="ECO:0000313" key="3">
    <source>
        <dbReference type="Proteomes" id="UP001189429"/>
    </source>
</evidence>
<evidence type="ECO:0000256" key="1">
    <source>
        <dbReference type="SAM" id="MobiDB-lite"/>
    </source>
</evidence>
<feature type="compositionally biased region" description="Polar residues" evidence="1">
    <location>
        <begin position="1"/>
        <end position="17"/>
    </location>
</feature>
<name>A0ABN9TKH8_9DINO</name>
<gene>
    <name evidence="2" type="ORF">PCOR1329_LOCUS39939</name>
</gene>